<feature type="transmembrane region" description="Helical" evidence="5">
    <location>
        <begin position="140"/>
        <end position="158"/>
    </location>
</feature>
<protein>
    <submittedName>
        <fullName evidence="7">NnrU family protein, required for expression of nitric oxide and nitrite reductases (Nir and Nor)</fullName>
    </submittedName>
</protein>
<evidence type="ECO:0000256" key="3">
    <source>
        <dbReference type="ARBA" id="ARBA00022989"/>
    </source>
</evidence>
<dbReference type="EMBL" id="CP003538">
    <property type="protein sequence ID" value="AGH97660.1"/>
    <property type="molecule type" value="Genomic_DNA"/>
</dbReference>
<sequence length="229" mass="26072">MLIFFTALITFLASHMLVSRTRLKPWIVKRVGHNNYLLLYSGISLALLWWLIHAARIAPRVPLWPWVHGLYWIPNLVMPLACILLVSGFVVPNPFSIATHSHGFNPEKPGLIIALTRHPILWGFFLWALSHLIVNGEFPLAFMFLIFMIMSLLGIPLLDHRKRREIGVDSWTHMAKNTHSIIFCGRALRSGKFRLTKLDIAGIIIGLVLYVIAFLAHQTLFGINPTPPF</sequence>
<dbReference type="RefSeq" id="WP_015467209.1">
    <property type="nucleotide sequence ID" value="NC_020812.1"/>
</dbReference>
<dbReference type="AlphaFoldDB" id="M4VGQ2"/>
<keyword evidence="2 5" id="KW-0812">Transmembrane</keyword>
<evidence type="ECO:0000313" key="8">
    <source>
        <dbReference type="Proteomes" id="UP000011932"/>
    </source>
</evidence>
<keyword evidence="3 5" id="KW-1133">Transmembrane helix</keyword>
<feature type="transmembrane region" description="Helical" evidence="5">
    <location>
        <begin position="200"/>
        <end position="223"/>
    </location>
</feature>
<evidence type="ECO:0000259" key="6">
    <source>
        <dbReference type="Pfam" id="PF07298"/>
    </source>
</evidence>
<evidence type="ECO:0000256" key="1">
    <source>
        <dbReference type="ARBA" id="ARBA00004141"/>
    </source>
</evidence>
<dbReference type="GO" id="GO:0016020">
    <property type="term" value="C:membrane"/>
    <property type="evidence" value="ECO:0007669"/>
    <property type="project" value="UniProtKB-SubCell"/>
</dbReference>
<comment type="subcellular location">
    <subcellularLocation>
        <location evidence="1">Membrane</location>
        <topology evidence="1">Multi-pass membrane protein</topology>
    </subcellularLocation>
</comment>
<organism evidence="7 8">
    <name type="scientific">Micavibrio aeruginosavorus EPB</name>
    <dbReference type="NCBI Taxonomy" id="349215"/>
    <lineage>
        <taxon>Bacteria</taxon>
        <taxon>Pseudomonadati</taxon>
        <taxon>Bdellovibrionota</taxon>
        <taxon>Bdellovibrionia</taxon>
        <taxon>Bdellovibrionales</taxon>
        <taxon>Pseudobdellovibrionaceae</taxon>
        <taxon>Micavibrio</taxon>
    </lineage>
</organism>
<keyword evidence="4 5" id="KW-0472">Membrane</keyword>
<feature type="domain" description="NnrU" evidence="6">
    <location>
        <begin position="4"/>
        <end position="225"/>
    </location>
</feature>
<dbReference type="Proteomes" id="UP000011932">
    <property type="component" value="Chromosome"/>
</dbReference>
<dbReference type="OrthoDB" id="5293641at2"/>
<proteinExistence type="predicted"/>
<dbReference type="HOGENOM" id="CLU_104582_0_0_5"/>
<evidence type="ECO:0000256" key="5">
    <source>
        <dbReference type="SAM" id="Phobius"/>
    </source>
</evidence>
<name>M4VGQ2_9BACT</name>
<evidence type="ECO:0000313" key="7">
    <source>
        <dbReference type="EMBL" id="AGH97660.1"/>
    </source>
</evidence>
<dbReference type="KEGG" id="man:A11S_837"/>
<feature type="transmembrane region" description="Helical" evidence="5">
    <location>
        <begin position="111"/>
        <end position="133"/>
    </location>
</feature>
<dbReference type="InterPro" id="IPR009915">
    <property type="entry name" value="NnrU_dom"/>
</dbReference>
<feature type="transmembrane region" description="Helical" evidence="5">
    <location>
        <begin position="36"/>
        <end position="58"/>
    </location>
</feature>
<reference evidence="7 8" key="1">
    <citation type="journal article" date="2013" name="ISME J.">
        <title>By their genes ye shall know them: genomic signatures of predatory bacteria.</title>
        <authorList>
            <person name="Pasternak Z."/>
            <person name="Pietrokovski S."/>
            <person name="Rotem O."/>
            <person name="Gophna U."/>
            <person name="Lurie-Weinberger M.N."/>
            <person name="Jurkevitch E."/>
        </authorList>
    </citation>
    <scope>NUCLEOTIDE SEQUENCE [LARGE SCALE GENOMIC DNA]</scope>
    <source>
        <strain evidence="7">EPB</strain>
    </source>
</reference>
<evidence type="ECO:0000256" key="4">
    <source>
        <dbReference type="ARBA" id="ARBA00023136"/>
    </source>
</evidence>
<dbReference type="STRING" id="349215.A11S_837"/>
<accession>M4VGQ2</accession>
<evidence type="ECO:0000256" key="2">
    <source>
        <dbReference type="ARBA" id="ARBA00022692"/>
    </source>
</evidence>
<dbReference type="Pfam" id="PF07298">
    <property type="entry name" value="NnrU"/>
    <property type="match status" value="1"/>
</dbReference>
<feature type="transmembrane region" description="Helical" evidence="5">
    <location>
        <begin position="70"/>
        <end position="91"/>
    </location>
</feature>
<gene>
    <name evidence="7" type="ORF">A11S_837</name>
</gene>